<protein>
    <recommendedName>
        <fullName evidence="3">Lipoprotein</fullName>
    </recommendedName>
</protein>
<gene>
    <name evidence="1" type="ORF">FIA58_008725</name>
</gene>
<evidence type="ECO:0008006" key="3">
    <source>
        <dbReference type="Google" id="ProtNLM"/>
    </source>
</evidence>
<evidence type="ECO:0000313" key="1">
    <source>
        <dbReference type="EMBL" id="NHN25756.1"/>
    </source>
</evidence>
<evidence type="ECO:0000313" key="2">
    <source>
        <dbReference type="Proteomes" id="UP000817854"/>
    </source>
</evidence>
<accession>A0ABX0IRB1</accession>
<reference evidence="1" key="2">
    <citation type="submission" date="2020-02" db="EMBL/GenBank/DDBJ databases">
        <title>Flavobacterium profundi sp. nov., isolated from a deep-sea seamount.</title>
        <authorList>
            <person name="Zhang D.-C."/>
        </authorList>
    </citation>
    <scope>NUCLEOTIDE SEQUENCE</scope>
    <source>
        <strain evidence="1">EC11</strain>
    </source>
</reference>
<dbReference type="EMBL" id="VEVQ02000005">
    <property type="protein sequence ID" value="NHN25756.1"/>
    <property type="molecule type" value="Genomic_DNA"/>
</dbReference>
<name>A0ABX0IRB1_9FLAO</name>
<dbReference type="Proteomes" id="UP000817854">
    <property type="component" value="Unassembled WGS sequence"/>
</dbReference>
<keyword evidence="2" id="KW-1185">Reference proteome</keyword>
<proteinExistence type="predicted"/>
<reference evidence="1" key="1">
    <citation type="submission" date="2019-05" db="EMBL/GenBank/DDBJ databases">
        <authorList>
            <person name="Lianzixin W."/>
        </authorList>
    </citation>
    <scope>NUCLEOTIDE SEQUENCE</scope>
    <source>
        <strain evidence="1">EC11</strain>
    </source>
</reference>
<sequence>MKKILLILALFQLLTCISQNENKKLINCIFKQTKKIEIYAFLDLTKWEGEKRYMIYNKGKVVAISFPEKYLRNKIILNKKQIKKLKNSLVSTDDYISERADCYFPRHNIVFYNKEDKILGYIELCFGCFNSYATKNLKFLENSMLFQQKLFEEFGITYFTDTKEEEENYSKLLENRRLQFEQKFNK</sequence>
<comment type="caution">
    <text evidence="1">The sequence shown here is derived from an EMBL/GenBank/DDBJ whole genome shotgun (WGS) entry which is preliminary data.</text>
</comment>
<organism evidence="1 2">
    <name type="scientific">Flavobacterium jejuense</name>
    <dbReference type="NCBI Taxonomy" id="1544455"/>
    <lineage>
        <taxon>Bacteria</taxon>
        <taxon>Pseudomonadati</taxon>
        <taxon>Bacteroidota</taxon>
        <taxon>Flavobacteriia</taxon>
        <taxon>Flavobacteriales</taxon>
        <taxon>Flavobacteriaceae</taxon>
        <taxon>Flavobacterium</taxon>
    </lineage>
</organism>
<dbReference type="RefSeq" id="WP_140962100.1">
    <property type="nucleotide sequence ID" value="NZ_VEVQ02000005.1"/>
</dbReference>